<dbReference type="EMBL" id="BARS01008439">
    <property type="protein sequence ID" value="GAF78807.1"/>
    <property type="molecule type" value="Genomic_DNA"/>
</dbReference>
<protein>
    <submittedName>
        <fullName evidence="1">Uncharacterized protein</fullName>
    </submittedName>
</protein>
<dbReference type="InterPro" id="IPR036390">
    <property type="entry name" value="WH_DNA-bd_sf"/>
</dbReference>
<comment type="caution">
    <text evidence="1">The sequence shown here is derived from an EMBL/GenBank/DDBJ whole genome shotgun (WGS) entry which is preliminary data.</text>
</comment>
<organism evidence="1">
    <name type="scientific">marine sediment metagenome</name>
    <dbReference type="NCBI Taxonomy" id="412755"/>
    <lineage>
        <taxon>unclassified sequences</taxon>
        <taxon>metagenomes</taxon>
        <taxon>ecological metagenomes</taxon>
    </lineage>
</organism>
<feature type="non-terminal residue" evidence="1">
    <location>
        <position position="127"/>
    </location>
</feature>
<name>X0SSA4_9ZZZZ</name>
<proteinExistence type="predicted"/>
<dbReference type="SUPFAM" id="SSF46785">
    <property type="entry name" value="Winged helix' DNA-binding domain"/>
    <property type="match status" value="1"/>
</dbReference>
<sequence>MSDDYLKYWRVIRQYVKAKYKISQAQLDMLLFLKSEDYFSKDKFDEFDKLLSWDEHRFKMLRRDGWIEVFRKRMGKRKALYTLSYKSKRLLDSVYKKLSGEEIPTTPSHNPMFLKNVSYTDKRYHDA</sequence>
<reference evidence="1" key="1">
    <citation type="journal article" date="2014" name="Front. Microbiol.">
        <title>High frequency of phylogenetically diverse reductive dehalogenase-homologous genes in deep subseafloor sedimentary metagenomes.</title>
        <authorList>
            <person name="Kawai M."/>
            <person name="Futagami T."/>
            <person name="Toyoda A."/>
            <person name="Takaki Y."/>
            <person name="Nishi S."/>
            <person name="Hori S."/>
            <person name="Arai W."/>
            <person name="Tsubouchi T."/>
            <person name="Morono Y."/>
            <person name="Uchiyama I."/>
            <person name="Ito T."/>
            <person name="Fujiyama A."/>
            <person name="Inagaki F."/>
            <person name="Takami H."/>
        </authorList>
    </citation>
    <scope>NUCLEOTIDE SEQUENCE</scope>
    <source>
        <strain evidence="1">Expedition CK06-06</strain>
    </source>
</reference>
<evidence type="ECO:0000313" key="1">
    <source>
        <dbReference type="EMBL" id="GAF78807.1"/>
    </source>
</evidence>
<gene>
    <name evidence="1" type="ORF">S01H1_16087</name>
</gene>
<accession>X0SSA4</accession>
<dbReference type="AlphaFoldDB" id="X0SSA4"/>